<name>A0A0C2NIF1_THEKT</name>
<dbReference type="Proteomes" id="UP000031668">
    <property type="component" value="Unassembled WGS sequence"/>
</dbReference>
<sequence length="135" mass="15851">MSVNAYLQYVLIDQEKNNIGPAIGQASNDFYDQADDLRVKVGYEHICEFSAEYMLKQHFEISYALNQEIEKMCSFQCIVHSFDQAMINIYPKYVRFKNNDIVHWVMENREKLKDDVLCNCVSKSILIQTKNPQQI</sequence>
<comment type="caution">
    <text evidence="1">The sequence shown here is derived from an EMBL/GenBank/DDBJ whole genome shotgun (WGS) entry which is preliminary data.</text>
</comment>
<organism evidence="1 2">
    <name type="scientific">Thelohanellus kitauei</name>
    <name type="common">Myxosporean</name>
    <dbReference type="NCBI Taxonomy" id="669202"/>
    <lineage>
        <taxon>Eukaryota</taxon>
        <taxon>Metazoa</taxon>
        <taxon>Cnidaria</taxon>
        <taxon>Myxozoa</taxon>
        <taxon>Myxosporea</taxon>
        <taxon>Bivalvulida</taxon>
        <taxon>Platysporina</taxon>
        <taxon>Myxobolidae</taxon>
        <taxon>Thelohanellus</taxon>
    </lineage>
</organism>
<accession>A0A0C2NIF1</accession>
<evidence type="ECO:0000313" key="2">
    <source>
        <dbReference type="Proteomes" id="UP000031668"/>
    </source>
</evidence>
<gene>
    <name evidence="1" type="ORF">RF11_08176</name>
</gene>
<keyword evidence="2" id="KW-1185">Reference proteome</keyword>
<dbReference type="AlphaFoldDB" id="A0A0C2NIF1"/>
<protein>
    <submittedName>
        <fullName evidence="1">Uncharacterized protein</fullName>
    </submittedName>
</protein>
<proteinExistence type="predicted"/>
<evidence type="ECO:0000313" key="1">
    <source>
        <dbReference type="EMBL" id="KII73807.1"/>
    </source>
</evidence>
<reference evidence="1 2" key="1">
    <citation type="journal article" date="2014" name="Genome Biol. Evol.">
        <title>The genome of the myxosporean Thelohanellus kitauei shows adaptations to nutrient acquisition within its fish host.</title>
        <authorList>
            <person name="Yang Y."/>
            <person name="Xiong J."/>
            <person name="Zhou Z."/>
            <person name="Huo F."/>
            <person name="Miao W."/>
            <person name="Ran C."/>
            <person name="Liu Y."/>
            <person name="Zhang J."/>
            <person name="Feng J."/>
            <person name="Wang M."/>
            <person name="Wang M."/>
            <person name="Wang L."/>
            <person name="Yao B."/>
        </authorList>
    </citation>
    <scope>NUCLEOTIDE SEQUENCE [LARGE SCALE GENOMIC DNA]</scope>
    <source>
        <strain evidence="1">Wuqing</strain>
    </source>
</reference>
<dbReference type="EMBL" id="JWZT01000640">
    <property type="protein sequence ID" value="KII73807.1"/>
    <property type="molecule type" value="Genomic_DNA"/>
</dbReference>